<keyword evidence="5" id="KW-0949">S-adenosyl-L-methionine</keyword>
<dbReference type="GO" id="GO:0032259">
    <property type="term" value="P:methylation"/>
    <property type="evidence" value="ECO:0007669"/>
    <property type="project" value="UniProtKB-KW"/>
</dbReference>
<gene>
    <name evidence="8" type="primary">cbiE</name>
    <name evidence="8" type="ORF">ECE50_009665</name>
</gene>
<protein>
    <submittedName>
        <fullName evidence="8">Precorrin-6y C5,15-methyltransferase (Decarboxylating) subunit CbiE</fullName>
    </submittedName>
</protein>
<dbReference type="CDD" id="cd02440">
    <property type="entry name" value="AdoMet_MTases"/>
    <property type="match status" value="1"/>
</dbReference>
<dbReference type="GO" id="GO:0009236">
    <property type="term" value="P:cobalamin biosynthetic process"/>
    <property type="evidence" value="ECO:0007669"/>
    <property type="project" value="UniProtKB-KW"/>
</dbReference>
<evidence type="ECO:0000256" key="3">
    <source>
        <dbReference type="ARBA" id="ARBA00022603"/>
    </source>
</evidence>
<feature type="domain" description="O-methyltransferase C-terminal" evidence="7">
    <location>
        <begin position="243"/>
        <end position="361"/>
    </location>
</feature>
<dbReference type="PANTHER" id="PTHR43182:SF1">
    <property type="entry name" value="COBALT-PRECORRIN-7 C(5)-METHYLTRANSFERASE"/>
    <property type="match status" value="1"/>
</dbReference>
<organism evidence="8 9">
    <name type="scientific">Chitinophaga solisilvae</name>
    <dbReference type="NCBI Taxonomy" id="1233460"/>
    <lineage>
        <taxon>Bacteria</taxon>
        <taxon>Pseudomonadati</taxon>
        <taxon>Bacteroidota</taxon>
        <taxon>Chitinophagia</taxon>
        <taxon>Chitinophagales</taxon>
        <taxon>Chitinophagaceae</taxon>
        <taxon>Chitinophaga</taxon>
    </lineage>
</organism>
<keyword evidence="2" id="KW-0169">Cobalamin biosynthesis</keyword>
<keyword evidence="4" id="KW-0808">Transferase</keyword>
<dbReference type="InterPro" id="IPR050714">
    <property type="entry name" value="Cobalamin_biosynth_MTase"/>
</dbReference>
<keyword evidence="3" id="KW-0489">Methyltransferase</keyword>
<dbReference type="SUPFAM" id="SSF53790">
    <property type="entry name" value="Tetrapyrrole methylase"/>
    <property type="match status" value="1"/>
</dbReference>
<dbReference type="NCBIfam" id="TIGR02467">
    <property type="entry name" value="CbiE"/>
    <property type="match status" value="1"/>
</dbReference>
<dbReference type="GO" id="GO:0008171">
    <property type="term" value="F:O-methyltransferase activity"/>
    <property type="evidence" value="ECO:0007669"/>
    <property type="project" value="InterPro"/>
</dbReference>
<dbReference type="InterPro" id="IPR029063">
    <property type="entry name" value="SAM-dependent_MTases_sf"/>
</dbReference>
<evidence type="ECO:0000259" key="7">
    <source>
        <dbReference type="Pfam" id="PF00891"/>
    </source>
</evidence>
<dbReference type="GO" id="GO:0008276">
    <property type="term" value="F:protein methyltransferase activity"/>
    <property type="evidence" value="ECO:0007669"/>
    <property type="project" value="InterPro"/>
</dbReference>
<comment type="caution">
    <text evidence="8">The sequence shown here is derived from an EMBL/GenBank/DDBJ whole genome shotgun (WGS) entry which is preliminary data.</text>
</comment>
<proteinExistence type="predicted"/>
<evidence type="ECO:0000256" key="2">
    <source>
        <dbReference type="ARBA" id="ARBA00022573"/>
    </source>
</evidence>
<accession>A0A433WIU3</accession>
<evidence type="ECO:0000313" key="9">
    <source>
        <dbReference type="Proteomes" id="UP000281028"/>
    </source>
</evidence>
<dbReference type="InterPro" id="IPR014008">
    <property type="entry name" value="Cbl_synth_MTase_CbiT"/>
</dbReference>
<keyword evidence="9" id="KW-1185">Reference proteome</keyword>
<evidence type="ECO:0000256" key="4">
    <source>
        <dbReference type="ARBA" id="ARBA00022679"/>
    </source>
</evidence>
<dbReference type="CDD" id="cd11644">
    <property type="entry name" value="Precorrin-6Y-MT"/>
    <property type="match status" value="1"/>
</dbReference>
<dbReference type="InterPro" id="IPR000878">
    <property type="entry name" value="4pyrrol_Mease"/>
</dbReference>
<dbReference type="PIRSF" id="PIRSF036428">
    <property type="entry name" value="CobL"/>
    <property type="match status" value="1"/>
</dbReference>
<dbReference type="InterPro" id="IPR001077">
    <property type="entry name" value="COMT_C"/>
</dbReference>
<sequence length="396" mass="44383">MREYLVIGVANHTDTCCSAEAITLLPQYPVFSGGERHYALVKHLLPAAHTWITIRGNMPDLFAQYALVEGPLVIFASGDPLFYGMVQTIYKYDPAAHVKVYPQFNSIQRLCAKTGQPYEKVRNTSVHGRSWQELDTALKGEPLISILTDNTRSPQTIAQWLLEYGFNHYEMWVGEDLDGAAESIFRLSLTEAATREFHTLNCVLMKQISRPAQPGLGIDDHLFAGLPGRPNMITKKAVRLLAISRLQLHQAKACWDIGFCTGAVAIEIKRCYPQTDVWAFEKRPECEDILRQNTRQLSAPGIHCIMGDFYEQEHASFPAPDAVFIGGHGNRLPELMQIIHTCMRAGGIIVMNAVLESSAEQFITMAAQLGWELQPEEVLQINEHNPIRVLTAIRKA</sequence>
<dbReference type="NCBIfam" id="TIGR02469">
    <property type="entry name" value="CbiT"/>
    <property type="match status" value="1"/>
</dbReference>
<dbReference type="Pfam" id="PF00590">
    <property type="entry name" value="TP_methylase"/>
    <property type="match status" value="1"/>
</dbReference>
<evidence type="ECO:0000256" key="5">
    <source>
        <dbReference type="ARBA" id="ARBA00022691"/>
    </source>
</evidence>
<dbReference type="AlphaFoldDB" id="A0A433WIU3"/>
<dbReference type="OrthoDB" id="9780707at2"/>
<reference evidence="8" key="1">
    <citation type="submission" date="2020-05" db="EMBL/GenBank/DDBJ databases">
        <title>Chitinophaga laudate sp. nov., isolated from a tropical peat swamp.</title>
        <authorList>
            <person name="Goh C.B.S."/>
            <person name="Lee M.S."/>
            <person name="Parimannan S."/>
            <person name="Pasbakhsh P."/>
            <person name="Yule C.M."/>
            <person name="Rajandas H."/>
            <person name="Loke S."/>
            <person name="Croft L."/>
            <person name="Tan J.B.L."/>
        </authorList>
    </citation>
    <scope>NUCLEOTIDE SEQUENCE</scope>
    <source>
        <strain evidence="8">Mgbs1</strain>
    </source>
</reference>
<evidence type="ECO:0000259" key="6">
    <source>
        <dbReference type="Pfam" id="PF00590"/>
    </source>
</evidence>
<dbReference type="InterPro" id="IPR035996">
    <property type="entry name" value="4pyrrol_Methylase_sf"/>
</dbReference>
<evidence type="ECO:0000313" key="8">
    <source>
        <dbReference type="EMBL" id="NSL87097.1"/>
    </source>
</evidence>
<dbReference type="Pfam" id="PF00891">
    <property type="entry name" value="Methyltransf_2"/>
    <property type="match status" value="1"/>
</dbReference>
<dbReference type="EMBL" id="RIAR02000001">
    <property type="protein sequence ID" value="NSL87097.1"/>
    <property type="molecule type" value="Genomic_DNA"/>
</dbReference>
<dbReference type="Gene3D" id="3.40.50.150">
    <property type="entry name" value="Vaccinia Virus protein VP39"/>
    <property type="match status" value="1"/>
</dbReference>
<comment type="pathway">
    <text evidence="1">Cofactor biosynthesis; adenosylcobalamin biosynthesis.</text>
</comment>
<dbReference type="InterPro" id="IPR012818">
    <property type="entry name" value="CbiE"/>
</dbReference>
<dbReference type="Proteomes" id="UP000281028">
    <property type="component" value="Unassembled WGS sequence"/>
</dbReference>
<dbReference type="PANTHER" id="PTHR43182">
    <property type="entry name" value="COBALT-PRECORRIN-6B C(15)-METHYLTRANSFERASE (DECARBOXYLATING)"/>
    <property type="match status" value="1"/>
</dbReference>
<feature type="domain" description="Tetrapyrrole methylase" evidence="6">
    <location>
        <begin position="72"/>
        <end position="192"/>
    </location>
</feature>
<evidence type="ECO:0000256" key="1">
    <source>
        <dbReference type="ARBA" id="ARBA00004953"/>
    </source>
</evidence>
<dbReference type="SUPFAM" id="SSF53335">
    <property type="entry name" value="S-adenosyl-L-methionine-dependent methyltransferases"/>
    <property type="match status" value="1"/>
</dbReference>
<name>A0A433WIU3_9BACT</name>
<dbReference type="InterPro" id="IPR006365">
    <property type="entry name" value="Cbl_synth_CobL"/>
</dbReference>